<reference evidence="2" key="2">
    <citation type="submission" date="2015-09" db="EMBL/GenBank/DDBJ databases">
        <title>Cronobacter genome sequencing and assembly.</title>
        <authorList>
            <person name="Descombes P."/>
            <person name="Baert L."/>
            <person name="Ngom-Bru C."/>
            <person name="Barretto C."/>
        </authorList>
    </citation>
    <scope>NUCLEOTIDE SEQUENCE [LARGE SCALE GENOMIC DNA]</scope>
    <source>
        <strain evidence="2">LMG 26250</strain>
    </source>
</reference>
<dbReference type="EMBL" id="CP012264">
    <property type="protein sequence ID" value="ALB62473.1"/>
    <property type="molecule type" value="Genomic_DNA"/>
</dbReference>
<gene>
    <name evidence="1" type="ORF">AFK62_08130</name>
</gene>
<accession>A0ABN4I7D6</accession>
<protein>
    <submittedName>
        <fullName evidence="1">Uncharacterized protein</fullName>
    </submittedName>
</protein>
<proteinExistence type="predicted"/>
<reference evidence="1 2" key="3">
    <citation type="journal article" date="2016" name="Genome Announc.">
        <title>Fully Closed Genome Sequences of Five Type Strains of the Genus Cronobacter and One Cronobacter sakazakii Strain.</title>
        <authorList>
            <person name="Moine D."/>
            <person name="Kassam M."/>
            <person name="Baert L."/>
            <person name="Tang Y."/>
            <person name="Barretto C."/>
            <person name="Ngom Bru C."/>
            <person name="Klijn A."/>
            <person name="Descombes P."/>
        </authorList>
    </citation>
    <scope>NUCLEOTIDE SEQUENCE [LARGE SCALE GENOMIC DNA]</scope>
    <source>
        <strain evidence="1 2">LMG 26250</strain>
    </source>
</reference>
<keyword evidence="2" id="KW-1185">Reference proteome</keyword>
<name>A0ABN4I7D6_9ENTR</name>
<evidence type="ECO:0000313" key="1">
    <source>
        <dbReference type="EMBL" id="ALB62473.1"/>
    </source>
</evidence>
<dbReference type="Proteomes" id="UP000067320">
    <property type="component" value="Chromosome"/>
</dbReference>
<evidence type="ECO:0000313" key="2">
    <source>
        <dbReference type="Proteomes" id="UP000067320"/>
    </source>
</evidence>
<reference evidence="2" key="1">
    <citation type="submission" date="2015-07" db="EMBL/GenBank/DDBJ databases">
        <authorList>
            <person name="Moine D."/>
            <person name="Kassam M."/>
        </authorList>
    </citation>
    <scope>NUCLEOTIDE SEQUENCE [LARGE SCALE GENOMIC DNA]</scope>
    <source>
        <strain evidence="2">LMG 26250</strain>
    </source>
</reference>
<organism evidence="1 2">
    <name type="scientific">Cronobacter condimenti 1330</name>
    <dbReference type="NCBI Taxonomy" id="1073999"/>
    <lineage>
        <taxon>Bacteria</taxon>
        <taxon>Pseudomonadati</taxon>
        <taxon>Pseudomonadota</taxon>
        <taxon>Gammaproteobacteria</taxon>
        <taxon>Enterobacterales</taxon>
        <taxon>Enterobacteriaceae</taxon>
        <taxon>Cronobacter</taxon>
    </lineage>
</organism>
<sequence>MCRVMINAVWLKKSYVYGLTESHVRQGHSGSRVQENAAQIIDALYSESTSDVAHRRDIAQSLDGGGKIACVLLARNFAYDKIAC</sequence>